<dbReference type="GO" id="GO:1904047">
    <property type="term" value="F:S-adenosyl-L-methionine binding"/>
    <property type="evidence" value="ECO:0007669"/>
    <property type="project" value="TreeGrafter"/>
</dbReference>
<dbReference type="InterPro" id="IPR012327">
    <property type="entry name" value="MeTrfase_D12"/>
</dbReference>
<organism evidence="7 8">
    <name type="scientific">Marine Group I thaumarchaeote</name>
    <dbReference type="NCBI Taxonomy" id="2511932"/>
    <lineage>
        <taxon>Archaea</taxon>
        <taxon>Nitrososphaerota</taxon>
        <taxon>Marine Group I</taxon>
    </lineage>
</organism>
<dbReference type="NCBIfam" id="TIGR00571">
    <property type="entry name" value="dam"/>
    <property type="match status" value="1"/>
</dbReference>
<dbReference type="GO" id="GO:0009307">
    <property type="term" value="P:DNA restriction-modification system"/>
    <property type="evidence" value="ECO:0007669"/>
    <property type="project" value="InterPro"/>
</dbReference>
<comment type="catalytic activity">
    <reaction evidence="6">
        <text>a 2'-deoxyadenosine in DNA + S-adenosyl-L-methionine = an N(6)-methyl-2'-deoxyadenosine in DNA + S-adenosyl-L-homocysteine + H(+)</text>
        <dbReference type="Rhea" id="RHEA:15197"/>
        <dbReference type="Rhea" id="RHEA-COMP:12418"/>
        <dbReference type="Rhea" id="RHEA-COMP:12419"/>
        <dbReference type="ChEBI" id="CHEBI:15378"/>
        <dbReference type="ChEBI" id="CHEBI:57856"/>
        <dbReference type="ChEBI" id="CHEBI:59789"/>
        <dbReference type="ChEBI" id="CHEBI:90615"/>
        <dbReference type="ChEBI" id="CHEBI:90616"/>
        <dbReference type="EC" id="2.1.1.72"/>
    </reaction>
</comment>
<protein>
    <recommendedName>
        <fullName evidence="2">site-specific DNA-methyltransferase (adenine-specific)</fullName>
        <ecNumber evidence="2">2.1.1.72</ecNumber>
    </recommendedName>
</protein>
<dbReference type="PROSITE" id="PS00092">
    <property type="entry name" value="N6_MTASE"/>
    <property type="match status" value="1"/>
</dbReference>
<sequence length="286" mass="33050">MAQQLQKYVQEPRPFVKWAGGKRQLIAELEKNYPKKFDTYFEPFLGGGAVMFNLLAKHPDMKCHVSDLNSDLILAYLAIRDKVTEVIESLEIHAKKYQKNPDSYYYNVRESEPASHIEKVSKLIFLNKTCFNGLYRVNSKGKFNVPLGRYTNPNIVNKENLLVVSQVLQSSNLEFFCRDFEQSLHDIKRNDFVYFDPPYQPVSQTANFTSYTNRSFTDDDLERLANLAEKLDSMGCKVLLSNSKSKIVENSFSSSKWKIKEIRVNRAINSNSTKRTGHSEVLIKNY</sequence>
<reference evidence="7 8" key="1">
    <citation type="journal article" date="2019" name="Environ. Microbiol.">
        <title>Genomics insights into ecotype formation of ammonia-oxidizing archaea in the deep ocean.</title>
        <authorList>
            <person name="Wang Y."/>
            <person name="Huang J.M."/>
            <person name="Cui G.J."/>
            <person name="Nunoura T."/>
            <person name="Takaki Y."/>
            <person name="Li W.L."/>
            <person name="Li J."/>
            <person name="Gao Z.M."/>
            <person name="Takai K."/>
            <person name="Zhang A.Q."/>
            <person name="Stepanauskas R."/>
        </authorList>
    </citation>
    <scope>NUCLEOTIDE SEQUENCE [LARGE SCALE GENOMIC DNA]</scope>
    <source>
        <strain evidence="7 8">G13</strain>
    </source>
</reference>
<dbReference type="EC" id="2.1.1.72" evidence="2"/>
<dbReference type="InterPro" id="IPR002052">
    <property type="entry name" value="DNA_methylase_N6_adenine_CS"/>
</dbReference>
<dbReference type="GO" id="GO:0043565">
    <property type="term" value="F:sequence-specific DNA binding"/>
    <property type="evidence" value="ECO:0007669"/>
    <property type="project" value="TreeGrafter"/>
</dbReference>
<dbReference type="InterPro" id="IPR012263">
    <property type="entry name" value="M_m6A_EcoRV"/>
</dbReference>
<evidence type="ECO:0000256" key="4">
    <source>
        <dbReference type="ARBA" id="ARBA00022679"/>
    </source>
</evidence>
<dbReference type="EMBL" id="JACASW010000010">
    <property type="protein sequence ID" value="NWK06626.1"/>
    <property type="molecule type" value="Genomic_DNA"/>
</dbReference>
<comment type="caution">
    <text evidence="7">The sequence shown here is derived from an EMBL/GenBank/DDBJ whole genome shotgun (WGS) entry which is preliminary data.</text>
</comment>
<dbReference type="PANTHER" id="PTHR30481:SF3">
    <property type="entry name" value="DNA ADENINE METHYLASE"/>
    <property type="match status" value="1"/>
</dbReference>
<dbReference type="Gene3D" id="1.10.1020.10">
    <property type="entry name" value="Adenine-specific Methyltransferase, Domain 2"/>
    <property type="match status" value="1"/>
</dbReference>
<dbReference type="PRINTS" id="PR00505">
    <property type="entry name" value="D12N6MTFRASE"/>
</dbReference>
<dbReference type="SUPFAM" id="SSF53335">
    <property type="entry name" value="S-adenosyl-L-methionine-dependent methyltransferases"/>
    <property type="match status" value="1"/>
</dbReference>
<dbReference type="Pfam" id="PF02086">
    <property type="entry name" value="MethyltransfD12"/>
    <property type="match status" value="1"/>
</dbReference>
<keyword evidence="5" id="KW-0949">S-adenosyl-L-methionine</keyword>
<gene>
    <name evidence="7" type="ORF">HX827_04780</name>
</gene>
<proteinExistence type="inferred from homology"/>
<dbReference type="PANTHER" id="PTHR30481">
    <property type="entry name" value="DNA ADENINE METHYLASE"/>
    <property type="match status" value="1"/>
</dbReference>
<evidence type="ECO:0000256" key="6">
    <source>
        <dbReference type="ARBA" id="ARBA00047942"/>
    </source>
</evidence>
<dbReference type="InterPro" id="IPR023095">
    <property type="entry name" value="Ade_MeTrfase_dom_2"/>
</dbReference>
<dbReference type="InterPro" id="IPR029063">
    <property type="entry name" value="SAM-dependent_MTases_sf"/>
</dbReference>
<keyword evidence="4" id="KW-0808">Transferase</keyword>
<dbReference type="GO" id="GO:0032259">
    <property type="term" value="P:methylation"/>
    <property type="evidence" value="ECO:0007669"/>
    <property type="project" value="UniProtKB-KW"/>
</dbReference>
<dbReference type="PIRSF" id="PIRSF000398">
    <property type="entry name" value="M_m6A_EcoRV"/>
    <property type="match status" value="1"/>
</dbReference>
<name>A0A7K4NUC0_9ARCH</name>
<evidence type="ECO:0000256" key="5">
    <source>
        <dbReference type="ARBA" id="ARBA00022691"/>
    </source>
</evidence>
<dbReference type="Proteomes" id="UP000534207">
    <property type="component" value="Unassembled WGS sequence"/>
</dbReference>
<dbReference type="AlphaFoldDB" id="A0A7K4NUC0"/>
<keyword evidence="3 7" id="KW-0489">Methyltransferase</keyword>
<evidence type="ECO:0000313" key="7">
    <source>
        <dbReference type="EMBL" id="NWK06626.1"/>
    </source>
</evidence>
<evidence type="ECO:0000256" key="2">
    <source>
        <dbReference type="ARBA" id="ARBA00011900"/>
    </source>
</evidence>
<evidence type="ECO:0000313" key="8">
    <source>
        <dbReference type="Proteomes" id="UP000534207"/>
    </source>
</evidence>
<evidence type="ECO:0000256" key="3">
    <source>
        <dbReference type="ARBA" id="ARBA00022603"/>
    </source>
</evidence>
<dbReference type="GO" id="GO:0006298">
    <property type="term" value="P:mismatch repair"/>
    <property type="evidence" value="ECO:0007669"/>
    <property type="project" value="TreeGrafter"/>
</dbReference>
<dbReference type="Gene3D" id="3.40.50.150">
    <property type="entry name" value="Vaccinia Virus protein VP39"/>
    <property type="match status" value="1"/>
</dbReference>
<evidence type="ECO:0000256" key="1">
    <source>
        <dbReference type="ARBA" id="ARBA00006594"/>
    </source>
</evidence>
<dbReference type="GO" id="GO:0009007">
    <property type="term" value="F:site-specific DNA-methyltransferase (adenine-specific) activity"/>
    <property type="evidence" value="ECO:0007669"/>
    <property type="project" value="UniProtKB-EC"/>
</dbReference>
<comment type="similarity">
    <text evidence="1">Belongs to the N(4)/N(6)-methyltransferase family.</text>
</comment>
<accession>A0A7K4NUC0</accession>